<sequence length="512" mass="57569">MSSVLLYLPTEIWHGIAGFLPKNDVVRLSNANSHFTSILRPLFYRKVFLCQVYYQPTGSIDELKTRSDIDATLALLARDGDLAGAVSNLSLLATNERLEEHPSLIKAMRNMTGLKRLELESNGIFNQADDLDNVNDTVCDVLHGMSGLEDFVLRSSPAGFSSQSGLSVSHLEKIQNLKRVEWESLSSDVSSLHSLLSVSLSSLSTLHITLFAWIHEIQTRLFSLRFPQLESLTLRDRTAGDPLGELFVTFLIAHDQLTHLDLGYLRRSRQRSSALTLDGIPLNTFRANASPLALPRLKSFCGDVSSFKLLAQTGLNCLLTTLERVYLNSGVHRPELFWHEITQMCLAIGRLKFQTRGRIEHAFSALKEFGLYSERAEDLKVPMQIFVFTMAQMIAQTIRPYDGREGSTIEIWGEPYPITDMDKRYPPEFFGSTFNSIFPRLRVVHFDYRLAVDGPEEWVRRFVGSCGEKVETVNLCSLGEVVESWAVGRGGKTEANEASVRIWLDESGLTSR</sequence>
<dbReference type="InterPro" id="IPR032675">
    <property type="entry name" value="LRR_dom_sf"/>
</dbReference>
<comment type="caution">
    <text evidence="2">The sequence shown here is derived from an EMBL/GenBank/DDBJ whole genome shotgun (WGS) entry which is preliminary data.</text>
</comment>
<dbReference type="SUPFAM" id="SSF52047">
    <property type="entry name" value="RNI-like"/>
    <property type="match status" value="1"/>
</dbReference>
<dbReference type="Gene3D" id="3.80.10.10">
    <property type="entry name" value="Ribonuclease Inhibitor"/>
    <property type="match status" value="1"/>
</dbReference>
<evidence type="ECO:0000259" key="1">
    <source>
        <dbReference type="PROSITE" id="PS50181"/>
    </source>
</evidence>
<dbReference type="Proteomes" id="UP001049176">
    <property type="component" value="Chromosome 3"/>
</dbReference>
<evidence type="ECO:0000313" key="3">
    <source>
        <dbReference type="Proteomes" id="UP001049176"/>
    </source>
</evidence>
<organism evidence="2 3">
    <name type="scientific">Marasmius oreades</name>
    <name type="common">fairy-ring Marasmius</name>
    <dbReference type="NCBI Taxonomy" id="181124"/>
    <lineage>
        <taxon>Eukaryota</taxon>
        <taxon>Fungi</taxon>
        <taxon>Dikarya</taxon>
        <taxon>Basidiomycota</taxon>
        <taxon>Agaricomycotina</taxon>
        <taxon>Agaricomycetes</taxon>
        <taxon>Agaricomycetidae</taxon>
        <taxon>Agaricales</taxon>
        <taxon>Marasmiineae</taxon>
        <taxon>Marasmiaceae</taxon>
        <taxon>Marasmius</taxon>
    </lineage>
</organism>
<dbReference type="OrthoDB" id="2969913at2759"/>
<dbReference type="EMBL" id="CM032183">
    <property type="protein sequence ID" value="KAG7095732.1"/>
    <property type="molecule type" value="Genomic_DNA"/>
</dbReference>
<dbReference type="InterPro" id="IPR001810">
    <property type="entry name" value="F-box_dom"/>
</dbReference>
<dbReference type="AlphaFoldDB" id="A0A9P7UVA1"/>
<feature type="domain" description="F-box" evidence="1">
    <location>
        <begin position="2"/>
        <end position="47"/>
    </location>
</feature>
<name>A0A9P7UVA1_9AGAR</name>
<evidence type="ECO:0000313" key="2">
    <source>
        <dbReference type="EMBL" id="KAG7095732.1"/>
    </source>
</evidence>
<dbReference type="PROSITE" id="PS50181">
    <property type="entry name" value="FBOX"/>
    <property type="match status" value="1"/>
</dbReference>
<reference evidence="2" key="1">
    <citation type="journal article" date="2021" name="Genome Biol. Evol.">
        <title>The assembled and annotated genome of the fairy-ring fungus Marasmius oreades.</title>
        <authorList>
            <person name="Hiltunen M."/>
            <person name="Ament-Velasquez S.L."/>
            <person name="Johannesson H."/>
        </authorList>
    </citation>
    <scope>NUCLEOTIDE SEQUENCE</scope>
    <source>
        <strain evidence="2">03SP1</strain>
    </source>
</reference>
<gene>
    <name evidence="2" type="ORF">E1B28_006442</name>
</gene>
<protein>
    <recommendedName>
        <fullName evidence="1">F-box domain-containing protein</fullName>
    </recommendedName>
</protein>
<keyword evidence="3" id="KW-1185">Reference proteome</keyword>
<proteinExistence type="predicted"/>
<accession>A0A9P7UVA1</accession>
<dbReference type="KEGG" id="more:E1B28_006442"/>
<dbReference type="RefSeq" id="XP_043012202.1">
    <property type="nucleotide sequence ID" value="XM_043151109.1"/>
</dbReference>
<dbReference type="GeneID" id="66075518"/>